<dbReference type="PANTHER" id="PTHR16181:SF29">
    <property type="entry name" value="PROTEIN FAM83A-RELATED"/>
    <property type="match status" value="1"/>
</dbReference>
<evidence type="ECO:0000259" key="3">
    <source>
        <dbReference type="Pfam" id="PF07894"/>
    </source>
</evidence>
<feature type="compositionally biased region" description="Basic and acidic residues" evidence="2">
    <location>
        <begin position="230"/>
        <end position="240"/>
    </location>
</feature>
<comment type="similarity">
    <text evidence="1">Belongs to the FAM83 family.</text>
</comment>
<evidence type="ECO:0000313" key="5">
    <source>
        <dbReference type="Proteomes" id="UP001176940"/>
    </source>
</evidence>
<evidence type="ECO:0000256" key="2">
    <source>
        <dbReference type="SAM" id="MobiDB-lite"/>
    </source>
</evidence>
<dbReference type="PANTHER" id="PTHR16181">
    <property type="entry name" value="PROTEIN FAM83A-RELATED"/>
    <property type="match status" value="1"/>
</dbReference>
<proteinExistence type="inferred from homology"/>
<gene>
    <name evidence="4" type="ORF">RIMI_LOCUS222432</name>
</gene>
<feature type="domain" description="Scaffolding anchor of CK1" evidence="3">
    <location>
        <begin position="383"/>
        <end position="418"/>
    </location>
</feature>
<feature type="compositionally biased region" description="Basic residues" evidence="2">
    <location>
        <begin position="214"/>
        <end position="223"/>
    </location>
</feature>
<feature type="region of interest" description="Disordered" evidence="2">
    <location>
        <begin position="203"/>
        <end position="240"/>
    </location>
</feature>
<protein>
    <recommendedName>
        <fullName evidence="3">Scaffolding anchor of CK1 domain-containing protein</fullName>
    </recommendedName>
</protein>
<dbReference type="Pfam" id="PF07894">
    <property type="entry name" value="SACK1"/>
    <property type="match status" value="1"/>
</dbReference>
<dbReference type="InterPro" id="IPR050944">
    <property type="entry name" value="FAM83"/>
</dbReference>
<comment type="caution">
    <text evidence="4">The sequence shown here is derived from an EMBL/GenBank/DDBJ whole genome shotgun (WGS) entry which is preliminary data.</text>
</comment>
<dbReference type="Proteomes" id="UP001176940">
    <property type="component" value="Unassembled WGS sequence"/>
</dbReference>
<feature type="region of interest" description="Disordered" evidence="2">
    <location>
        <begin position="1"/>
        <end position="22"/>
    </location>
</feature>
<feature type="compositionally biased region" description="Polar residues" evidence="2">
    <location>
        <begin position="204"/>
        <end position="213"/>
    </location>
</feature>
<dbReference type="Gene3D" id="3.30.870.10">
    <property type="entry name" value="Endonuclease Chain A"/>
    <property type="match status" value="1"/>
</dbReference>
<keyword evidence="5" id="KW-1185">Reference proteome</keyword>
<organism evidence="4 5">
    <name type="scientific">Ranitomeya imitator</name>
    <name type="common">mimic poison frog</name>
    <dbReference type="NCBI Taxonomy" id="111125"/>
    <lineage>
        <taxon>Eukaryota</taxon>
        <taxon>Metazoa</taxon>
        <taxon>Chordata</taxon>
        <taxon>Craniata</taxon>
        <taxon>Vertebrata</taxon>
        <taxon>Euteleostomi</taxon>
        <taxon>Amphibia</taxon>
        <taxon>Batrachia</taxon>
        <taxon>Anura</taxon>
        <taxon>Neobatrachia</taxon>
        <taxon>Hyloidea</taxon>
        <taxon>Dendrobatidae</taxon>
        <taxon>Dendrobatinae</taxon>
        <taxon>Ranitomeya</taxon>
    </lineage>
</organism>
<dbReference type="InterPro" id="IPR012461">
    <property type="entry name" value="SACK1"/>
</dbReference>
<evidence type="ECO:0000256" key="1">
    <source>
        <dbReference type="ARBA" id="ARBA00006937"/>
    </source>
</evidence>
<evidence type="ECO:0000313" key="4">
    <source>
        <dbReference type="EMBL" id="CAJ0916198.1"/>
    </source>
</evidence>
<accession>A0ABN9KRZ0</accession>
<dbReference type="EMBL" id="CAUEEQ010000233">
    <property type="protein sequence ID" value="CAJ0916198.1"/>
    <property type="molecule type" value="Genomic_DNA"/>
</dbReference>
<name>A0ABN9KRZ0_9NEOB</name>
<reference evidence="4" key="1">
    <citation type="submission" date="2023-07" db="EMBL/GenBank/DDBJ databases">
        <authorList>
            <person name="Stuckert A."/>
        </authorList>
    </citation>
    <scope>NUCLEOTIDE SEQUENCE</scope>
</reference>
<sequence length="418" mass="48258">MAERITPSLRIPAGSRTPGESGKKLLERASAFTFLDPGIYETTKSKREKNKDHRACLGFNRLADSRLSPIMNGLDFNRVHFNSRGRKNETQKRNPLNSKEALRPLHKQRISTKDLKHHPYLLHMRLPIIGENQNIIQIHNHKFIQIIPEDIMHKGLKYRCSIREPEWHHKIFKMAFRRIKCCFPFITLFNTHKIIRPSEVDFSKPTSTLNPSKQIRKQRRRRVPGFLSEPEGRGDPELRRRCPVRGGTRCPCPPPGTASSSLLITPEVSGCVAPACWSSGRPAFSAGSDRGVTRVDVHFQPGLRGEPFYSCKEAARYLNKVPARRVCRIRRRATCQSTILLDEAQLPHFLNYVPESWPYEWVRNLLVINFLHQVWCQELWKGSFTWMDGKLNSSNMVTLTGQVVEKFDLQFRVLYAQS</sequence>